<reference evidence="2" key="1">
    <citation type="journal article" date="2022" name="Mol. Ecol. Resour.">
        <title>The genomes of chicory, endive, great burdock and yacon provide insights into Asteraceae palaeo-polyploidization history and plant inulin production.</title>
        <authorList>
            <person name="Fan W."/>
            <person name="Wang S."/>
            <person name="Wang H."/>
            <person name="Wang A."/>
            <person name="Jiang F."/>
            <person name="Liu H."/>
            <person name="Zhao H."/>
            <person name="Xu D."/>
            <person name="Zhang Y."/>
        </authorList>
    </citation>
    <scope>NUCLEOTIDE SEQUENCE [LARGE SCALE GENOMIC DNA]</scope>
    <source>
        <strain evidence="2">cv. Niubang</strain>
    </source>
</reference>
<proteinExistence type="predicted"/>
<gene>
    <name evidence="1" type="ORF">L6452_12415</name>
</gene>
<dbReference type="EMBL" id="CM042049">
    <property type="protein sequence ID" value="KAI3748952.1"/>
    <property type="molecule type" value="Genomic_DNA"/>
</dbReference>
<evidence type="ECO:0000313" key="2">
    <source>
        <dbReference type="Proteomes" id="UP001055879"/>
    </source>
</evidence>
<comment type="caution">
    <text evidence="1">The sequence shown here is derived from an EMBL/GenBank/DDBJ whole genome shotgun (WGS) entry which is preliminary data.</text>
</comment>
<name>A0ACB9DQX3_ARCLA</name>
<accession>A0ACB9DQX3</accession>
<reference evidence="1 2" key="2">
    <citation type="journal article" date="2022" name="Mol. Ecol. Resour.">
        <title>The genomes of chicory, endive, great burdock and yacon provide insights into Asteraceae paleo-polyploidization history and plant inulin production.</title>
        <authorList>
            <person name="Fan W."/>
            <person name="Wang S."/>
            <person name="Wang H."/>
            <person name="Wang A."/>
            <person name="Jiang F."/>
            <person name="Liu H."/>
            <person name="Zhao H."/>
            <person name="Xu D."/>
            <person name="Zhang Y."/>
        </authorList>
    </citation>
    <scope>NUCLEOTIDE SEQUENCE [LARGE SCALE GENOMIC DNA]</scope>
    <source>
        <strain evidence="2">cv. Niubang</strain>
    </source>
</reference>
<organism evidence="1 2">
    <name type="scientific">Arctium lappa</name>
    <name type="common">Greater burdock</name>
    <name type="synonym">Lappa major</name>
    <dbReference type="NCBI Taxonomy" id="4217"/>
    <lineage>
        <taxon>Eukaryota</taxon>
        <taxon>Viridiplantae</taxon>
        <taxon>Streptophyta</taxon>
        <taxon>Embryophyta</taxon>
        <taxon>Tracheophyta</taxon>
        <taxon>Spermatophyta</taxon>
        <taxon>Magnoliopsida</taxon>
        <taxon>eudicotyledons</taxon>
        <taxon>Gunneridae</taxon>
        <taxon>Pentapetalae</taxon>
        <taxon>asterids</taxon>
        <taxon>campanulids</taxon>
        <taxon>Asterales</taxon>
        <taxon>Asteraceae</taxon>
        <taxon>Carduoideae</taxon>
        <taxon>Cardueae</taxon>
        <taxon>Arctiinae</taxon>
        <taxon>Arctium</taxon>
    </lineage>
</organism>
<protein>
    <submittedName>
        <fullName evidence="1">Uncharacterized protein</fullName>
    </submittedName>
</protein>
<sequence length="828" mass="92542">MTSSFHLCLLLFMFFFHLCLLSAHNFNNVLCKDVERQALLEFKHGLIDHADRLASWVSEDKECCSWAGIICDNFTGHVRHIRLRGIDGHCHLSDYTTEKEYNQVSKQKLGGDLSPSLLHLKQLRHLDLSCNDFGGIHVPIFMGSLGNLRYLNLSSSGFGGIIPPQLGNLSELQVLSLRSFYDGYESTPMLNMRSVPQWIFSITSLVSLDLSMCNFQGANPSIIDTFRNLTSLEMLHVSGNNFMNSSFVLKGLSSAIGGNLISLDIRFCGVSSSSLVSLYNLTSLLSLDLSHNQLTKPIPKSLGNLCNLREIDLSFNNFHNISLTYLLESFFECKSPSVESLFLRSTGLSGHLPNQLGQLTHMVHLNLGENDFVGIIPDSIADLSFMRSLQLYDSFLSGPLPYSIGGLSSLEMLDLSHNRLNGSLPDSLGQLLKLDQLDLSYNRLIGTLPRSLGQLSKLNYLDLSSNLLTGVVTEAHFAKLTRLKYLNGIGNKIIFRPQLANWIPPFQLQYLYLNSWDLGPQFPLWLQLQRDLEYLDISNTNISAPVPRSFWSSFPNLTYLDMSHNHFRGALFSVPATLDMLDLSYNEFTGKLPDLSNTSGPYVLDLSNNFFTGSLHHVLCPHDQKLIKVLNLGNNNLSGVIPECWEKWPSLSSLHLESNNLFGQIPKTLGFSSELVALNLCANKLSGRLPASLMNLTNLLFLQLGRNELVGFIPTWIGTKLSSLIGLGLNESSFFGNNLCGDPLMKRCVVEVLDTNQKKEDGEDKGSDGADVGLIISIVFGFVAGFWMIVAPLIVSKSWRITYFRFLTRLTYMAYDVMHKYCCKMFPK</sequence>
<dbReference type="Proteomes" id="UP001055879">
    <property type="component" value="Linkage Group LG03"/>
</dbReference>
<evidence type="ECO:0000313" key="1">
    <source>
        <dbReference type="EMBL" id="KAI3748952.1"/>
    </source>
</evidence>
<keyword evidence="2" id="KW-1185">Reference proteome</keyword>